<dbReference type="AlphaFoldDB" id="A0AAV7XBQ2"/>
<accession>A0AAV7XBQ2</accession>
<keyword evidence="4" id="KW-1185">Reference proteome</keyword>
<evidence type="ECO:0000256" key="1">
    <source>
        <dbReference type="SAM" id="MobiDB-lite"/>
    </source>
</evidence>
<organism evidence="3 4">
    <name type="scientific">Megalurothrips usitatus</name>
    <name type="common">bean blossom thrips</name>
    <dbReference type="NCBI Taxonomy" id="439358"/>
    <lineage>
        <taxon>Eukaryota</taxon>
        <taxon>Metazoa</taxon>
        <taxon>Ecdysozoa</taxon>
        <taxon>Arthropoda</taxon>
        <taxon>Hexapoda</taxon>
        <taxon>Insecta</taxon>
        <taxon>Pterygota</taxon>
        <taxon>Neoptera</taxon>
        <taxon>Paraneoptera</taxon>
        <taxon>Thysanoptera</taxon>
        <taxon>Terebrantia</taxon>
        <taxon>Thripoidea</taxon>
        <taxon>Thripidae</taxon>
        <taxon>Megalurothrips</taxon>
    </lineage>
</organism>
<dbReference type="EMBL" id="JAPTSV010000012">
    <property type="protein sequence ID" value="KAJ1521952.1"/>
    <property type="molecule type" value="Genomic_DNA"/>
</dbReference>
<gene>
    <name evidence="3" type="ORF">ONE63_002283</name>
</gene>
<evidence type="ECO:0000313" key="3">
    <source>
        <dbReference type="EMBL" id="KAJ1521952.1"/>
    </source>
</evidence>
<name>A0AAV7XBQ2_9NEOP</name>
<feature type="chain" id="PRO_5043888416" evidence="2">
    <location>
        <begin position="23"/>
        <end position="174"/>
    </location>
</feature>
<comment type="caution">
    <text evidence="3">The sequence shown here is derived from an EMBL/GenBank/DDBJ whole genome shotgun (WGS) entry which is preliminary data.</text>
</comment>
<protein>
    <submittedName>
        <fullName evidence="3">Uncharacterized protein</fullName>
    </submittedName>
</protein>
<evidence type="ECO:0000313" key="4">
    <source>
        <dbReference type="Proteomes" id="UP001075354"/>
    </source>
</evidence>
<reference evidence="3" key="1">
    <citation type="submission" date="2022-12" db="EMBL/GenBank/DDBJ databases">
        <title>Chromosome-level genome assembly of the bean flower thrips Megalurothrips usitatus.</title>
        <authorList>
            <person name="Ma L."/>
            <person name="Liu Q."/>
            <person name="Li H."/>
            <person name="Cai W."/>
        </authorList>
    </citation>
    <scope>NUCLEOTIDE SEQUENCE</scope>
    <source>
        <strain evidence="3">Cailab_2022a</strain>
    </source>
</reference>
<sequence>MIGVRAFVLVCAAQQALLLVAAAPVEEHADGQRHREHRHGPASPGRASLPETPAPYGRPRRSSGGSAGGHHHADVEALRRVLFGGRVHRNDPGLGVDFGGLIVRDLRRGKGAGVASLASDDEVVMPVGDFEEADDGADEGVMSAIFTAPRRRLCPPGERYYENRCRIVWWPGAV</sequence>
<keyword evidence="2" id="KW-0732">Signal</keyword>
<dbReference type="Proteomes" id="UP001075354">
    <property type="component" value="Chromosome 12"/>
</dbReference>
<feature type="region of interest" description="Disordered" evidence="1">
    <location>
        <begin position="29"/>
        <end position="71"/>
    </location>
</feature>
<feature type="signal peptide" evidence="2">
    <location>
        <begin position="1"/>
        <end position="22"/>
    </location>
</feature>
<proteinExistence type="predicted"/>
<evidence type="ECO:0000256" key="2">
    <source>
        <dbReference type="SAM" id="SignalP"/>
    </source>
</evidence>